<sequence length="75" mass="8671">MEGLPPVLVVTAEYDPLRDEGEQYARKMAESGIRVTMKRYPGMIHLSYAMTDVFEDGHDVYRLIDRELNAARLIR</sequence>
<keyword evidence="3" id="KW-1185">Reference proteome</keyword>
<dbReference type="SUPFAM" id="SSF53474">
    <property type="entry name" value="alpha/beta-Hydrolases"/>
    <property type="match status" value="1"/>
</dbReference>
<evidence type="ECO:0000313" key="2">
    <source>
        <dbReference type="EMBL" id="MBB6729894.1"/>
    </source>
</evidence>
<evidence type="ECO:0000259" key="1">
    <source>
        <dbReference type="Pfam" id="PF07859"/>
    </source>
</evidence>
<dbReference type="GO" id="GO:0016787">
    <property type="term" value="F:hydrolase activity"/>
    <property type="evidence" value="ECO:0007669"/>
    <property type="project" value="UniProtKB-KW"/>
</dbReference>
<comment type="caution">
    <text evidence="2">The sequence shown here is derived from an EMBL/GenBank/DDBJ whole genome shotgun (WGS) entry which is preliminary data.</text>
</comment>
<reference evidence="2 3" key="1">
    <citation type="submission" date="2020-08" db="EMBL/GenBank/DDBJ databases">
        <title>Cohnella phylogeny.</title>
        <authorList>
            <person name="Dunlap C."/>
        </authorList>
    </citation>
    <scope>NUCLEOTIDE SEQUENCE [LARGE SCALE GENOMIC DNA]</scope>
    <source>
        <strain evidence="2 3">CBP 2801</strain>
    </source>
</reference>
<dbReference type="InterPro" id="IPR029058">
    <property type="entry name" value="AB_hydrolase_fold"/>
</dbReference>
<proteinExistence type="predicted"/>
<dbReference type="EMBL" id="JACJVO010000003">
    <property type="protein sequence ID" value="MBB6729894.1"/>
    <property type="molecule type" value="Genomic_DNA"/>
</dbReference>
<protein>
    <submittedName>
        <fullName evidence="2">Alpha/beta hydrolase fold domain-containing protein</fullName>
    </submittedName>
</protein>
<dbReference type="Gene3D" id="3.40.50.1820">
    <property type="entry name" value="alpha/beta hydrolase"/>
    <property type="match status" value="1"/>
</dbReference>
<dbReference type="Proteomes" id="UP000564644">
    <property type="component" value="Unassembled WGS sequence"/>
</dbReference>
<dbReference type="Pfam" id="PF07859">
    <property type="entry name" value="Abhydrolase_3"/>
    <property type="match status" value="1"/>
</dbReference>
<dbReference type="InterPro" id="IPR013094">
    <property type="entry name" value="AB_hydrolase_3"/>
</dbReference>
<name>A0A7X0VTH9_9BACL</name>
<dbReference type="AlphaFoldDB" id="A0A7X0VTH9"/>
<evidence type="ECO:0000313" key="3">
    <source>
        <dbReference type="Proteomes" id="UP000564644"/>
    </source>
</evidence>
<accession>A0A7X0VTH9</accession>
<keyword evidence="2" id="KW-0378">Hydrolase</keyword>
<gene>
    <name evidence="2" type="ORF">H7C18_03205</name>
</gene>
<organism evidence="2 3">
    <name type="scientific">Cohnella zeiphila</name>
    <dbReference type="NCBI Taxonomy" id="2761120"/>
    <lineage>
        <taxon>Bacteria</taxon>
        <taxon>Bacillati</taxon>
        <taxon>Bacillota</taxon>
        <taxon>Bacilli</taxon>
        <taxon>Bacillales</taxon>
        <taxon>Paenibacillaceae</taxon>
        <taxon>Cohnella</taxon>
    </lineage>
</organism>
<dbReference type="RefSeq" id="WP_185127562.1">
    <property type="nucleotide sequence ID" value="NZ_JACJVO010000003.1"/>
</dbReference>
<feature type="domain" description="Alpha/beta hydrolase fold-3" evidence="1">
    <location>
        <begin position="2"/>
        <end position="46"/>
    </location>
</feature>